<reference evidence="1" key="1">
    <citation type="submission" date="2018-06" db="EMBL/GenBank/DDBJ databases">
        <authorList>
            <person name="Zhirakovskaya E."/>
        </authorList>
    </citation>
    <scope>NUCLEOTIDE SEQUENCE</scope>
</reference>
<sequence>MMSFPVSPCLAEPADTVRAAGVVRGVFAGEDGMLREIIAGMARS</sequence>
<proteinExistence type="predicted"/>
<accession>A0A3B0ZYW8</accession>
<gene>
    <name evidence="1" type="ORF">MNBD_GAMMA18-974</name>
</gene>
<feature type="non-terminal residue" evidence="1">
    <location>
        <position position="44"/>
    </location>
</feature>
<organism evidence="1">
    <name type="scientific">hydrothermal vent metagenome</name>
    <dbReference type="NCBI Taxonomy" id="652676"/>
    <lineage>
        <taxon>unclassified sequences</taxon>
        <taxon>metagenomes</taxon>
        <taxon>ecological metagenomes</taxon>
    </lineage>
</organism>
<dbReference type="AlphaFoldDB" id="A0A3B0ZYW8"/>
<evidence type="ECO:0000313" key="1">
    <source>
        <dbReference type="EMBL" id="VAW86674.1"/>
    </source>
</evidence>
<dbReference type="EMBL" id="UOFP01000150">
    <property type="protein sequence ID" value="VAW86674.1"/>
    <property type="molecule type" value="Genomic_DNA"/>
</dbReference>
<name>A0A3B0ZYW8_9ZZZZ</name>
<protein>
    <submittedName>
        <fullName evidence="1">Uncharacterized protein</fullName>
    </submittedName>
</protein>